<protein>
    <submittedName>
        <fullName evidence="1">Uncharacterized protein</fullName>
    </submittedName>
</protein>
<reference evidence="1" key="1">
    <citation type="submission" date="2022-08" db="UniProtKB">
        <authorList>
            <consortium name="EnsemblMetazoa"/>
        </authorList>
    </citation>
    <scope>IDENTIFICATION</scope>
</reference>
<dbReference type="Proteomes" id="UP000075882">
    <property type="component" value="Unassembled WGS sequence"/>
</dbReference>
<sequence>MPRGLSSESGLKDHGAHGALDSDINLGLSQIIPIAAKQLVEAQKVRSAAEVAPVLVEHLPDQVEVVDHQAAGRPERDTVQVSVLLRQGSKALERHIVLAEKCKAAEDGPRHWAWSLRERH</sequence>
<dbReference type="EnsemblMetazoa" id="ACOM027746-RA">
    <property type="protein sequence ID" value="ACOM027746-PA.1"/>
    <property type="gene ID" value="ACOM027746"/>
</dbReference>
<dbReference type="AlphaFoldDB" id="A0A8W7P9W1"/>
<accession>A0A8W7P9W1</accession>
<proteinExistence type="predicted"/>
<organism evidence="1">
    <name type="scientific">Anopheles coluzzii</name>
    <name type="common">African malaria mosquito</name>
    <dbReference type="NCBI Taxonomy" id="1518534"/>
    <lineage>
        <taxon>Eukaryota</taxon>
        <taxon>Metazoa</taxon>
        <taxon>Ecdysozoa</taxon>
        <taxon>Arthropoda</taxon>
        <taxon>Hexapoda</taxon>
        <taxon>Insecta</taxon>
        <taxon>Pterygota</taxon>
        <taxon>Neoptera</taxon>
        <taxon>Endopterygota</taxon>
        <taxon>Diptera</taxon>
        <taxon>Nematocera</taxon>
        <taxon>Culicoidea</taxon>
        <taxon>Culicidae</taxon>
        <taxon>Anophelinae</taxon>
        <taxon>Anopheles</taxon>
    </lineage>
</organism>
<evidence type="ECO:0000313" key="1">
    <source>
        <dbReference type="EnsemblMetazoa" id="ACOM027746-PA.1"/>
    </source>
</evidence>
<name>A0A8W7P9W1_ANOCL</name>